<evidence type="ECO:0000259" key="2">
    <source>
        <dbReference type="Pfam" id="PF00534"/>
    </source>
</evidence>
<dbReference type="GO" id="GO:0009103">
    <property type="term" value="P:lipopolysaccharide biosynthetic process"/>
    <property type="evidence" value="ECO:0007669"/>
    <property type="project" value="TreeGrafter"/>
</dbReference>
<name>A0A3S3PPD9_9SPHI</name>
<dbReference type="GO" id="GO:0016757">
    <property type="term" value="F:glycosyltransferase activity"/>
    <property type="evidence" value="ECO:0007669"/>
    <property type="project" value="InterPro"/>
</dbReference>
<dbReference type="Proteomes" id="UP000284120">
    <property type="component" value="Unassembled WGS sequence"/>
</dbReference>
<comment type="caution">
    <text evidence="3">The sequence shown here is derived from an EMBL/GenBank/DDBJ whole genome shotgun (WGS) entry which is preliminary data.</text>
</comment>
<accession>A0A3S3PPD9</accession>
<sequence>MQKKRNEILFLNLYAFSLTGGVEKVSRKFIYAIGQLLGTQHWMSYSMHDEKKNTDISYIAPNRYKTFGGAKLSFVASSFLKGLKSNVLVLSHINLLPVAKLIKLFKPKQRIIMFAHGIEVWDALPKWKTKFLQDKVQIWAVSNYTRDKMIAQHQISPQQIKVLNNSLSPFIQLPHHFEKPQHLLEKYQIGDVPVIFTLNRLSASEKYKGYDKVITALGKLKQQNQAFIYLLAGKADDAEHIRLTKLIEDNNLANEVKMIGYLSEEELTPHFLLSDLFIMPSKGEGFGIVFIEAAAHGCKVIGGNIDGSTDALLNGKLGQLINPNEETEILQAIQNALADKAHQPHQQQQMTIEHFGFDSYLKKVKELLNHPVVN</sequence>
<organism evidence="3 4">
    <name type="scientific">Pedobacter chitinilyticus</name>
    <dbReference type="NCBI Taxonomy" id="2233776"/>
    <lineage>
        <taxon>Bacteria</taxon>
        <taxon>Pseudomonadati</taxon>
        <taxon>Bacteroidota</taxon>
        <taxon>Sphingobacteriia</taxon>
        <taxon>Sphingobacteriales</taxon>
        <taxon>Sphingobacteriaceae</taxon>
        <taxon>Pedobacter</taxon>
    </lineage>
</organism>
<dbReference type="SUPFAM" id="SSF53756">
    <property type="entry name" value="UDP-Glycosyltransferase/glycogen phosphorylase"/>
    <property type="match status" value="1"/>
</dbReference>
<keyword evidence="4" id="KW-1185">Reference proteome</keyword>
<dbReference type="OrthoDB" id="9811239at2"/>
<dbReference type="PANTHER" id="PTHR46401:SF2">
    <property type="entry name" value="GLYCOSYLTRANSFERASE WBBK-RELATED"/>
    <property type="match status" value="1"/>
</dbReference>
<dbReference type="EMBL" id="SAYW01000002">
    <property type="protein sequence ID" value="RWU08596.1"/>
    <property type="molecule type" value="Genomic_DNA"/>
</dbReference>
<dbReference type="RefSeq" id="WP_113647111.1">
    <property type="nucleotide sequence ID" value="NZ_QMHN01000002.1"/>
</dbReference>
<reference evidence="3 4" key="1">
    <citation type="submission" date="2018-06" db="EMBL/GenBank/DDBJ databases">
        <title>Pedobacter endophyticus sp. nov., an endophytic bacterium isolated from a leaf of Triticum aestivum.</title>
        <authorList>
            <person name="Zhang L."/>
        </authorList>
    </citation>
    <scope>NUCLEOTIDE SEQUENCE [LARGE SCALE GENOMIC DNA]</scope>
    <source>
        <strain evidence="3 4">CM134L-2</strain>
    </source>
</reference>
<keyword evidence="1 3" id="KW-0808">Transferase</keyword>
<gene>
    <name evidence="3" type="ORF">DPV69_09510</name>
</gene>
<dbReference type="Gene3D" id="3.40.50.2000">
    <property type="entry name" value="Glycogen Phosphorylase B"/>
    <property type="match status" value="2"/>
</dbReference>
<evidence type="ECO:0000256" key="1">
    <source>
        <dbReference type="ARBA" id="ARBA00022679"/>
    </source>
</evidence>
<dbReference type="Pfam" id="PF00534">
    <property type="entry name" value="Glycos_transf_1"/>
    <property type="match status" value="1"/>
</dbReference>
<dbReference type="CDD" id="cd03801">
    <property type="entry name" value="GT4_PimA-like"/>
    <property type="match status" value="1"/>
</dbReference>
<dbReference type="AlphaFoldDB" id="A0A3S3PPD9"/>
<proteinExistence type="predicted"/>
<evidence type="ECO:0000313" key="4">
    <source>
        <dbReference type="Proteomes" id="UP000284120"/>
    </source>
</evidence>
<protein>
    <submittedName>
        <fullName evidence="3">Glycosyltransferase</fullName>
    </submittedName>
</protein>
<feature type="domain" description="Glycosyl transferase family 1" evidence="2">
    <location>
        <begin position="191"/>
        <end position="343"/>
    </location>
</feature>
<evidence type="ECO:0000313" key="3">
    <source>
        <dbReference type="EMBL" id="RWU08596.1"/>
    </source>
</evidence>
<dbReference type="PANTHER" id="PTHR46401">
    <property type="entry name" value="GLYCOSYLTRANSFERASE WBBK-RELATED"/>
    <property type="match status" value="1"/>
</dbReference>
<dbReference type="InterPro" id="IPR001296">
    <property type="entry name" value="Glyco_trans_1"/>
</dbReference>